<gene>
    <name evidence="1" type="ORF">RUJ08_22105</name>
</gene>
<protein>
    <submittedName>
        <fullName evidence="1">Uncharacterized protein</fullName>
    </submittedName>
</protein>
<comment type="caution">
    <text evidence="1">The sequence shown here is derived from an EMBL/GenBank/DDBJ whole genome shotgun (WGS) entry which is preliminary data.</text>
</comment>
<name>A0ABU4EL67_9GAMM</name>
<dbReference type="RefSeq" id="WP_226061730.1">
    <property type="nucleotide sequence ID" value="NZ_JAIZGA010000001.1"/>
</dbReference>
<dbReference type="EMBL" id="JAWLLM010000043">
    <property type="protein sequence ID" value="MDV7044819.1"/>
    <property type="molecule type" value="Genomic_DNA"/>
</dbReference>
<proteinExistence type="predicted"/>
<reference evidence="1 2" key="1">
    <citation type="submission" date="2023-10" db="EMBL/GenBank/DDBJ databases">
        <title>Clonality and diversity in the soft rot Dickeya solani phytopathogen.</title>
        <authorList>
            <person name="Pedron J."/>
            <person name="Van Gijisegem F."/>
            <person name="Portier P."/>
            <person name="Taghouti G."/>
        </authorList>
    </citation>
    <scope>NUCLEOTIDE SEQUENCE [LARGE SCALE GENOMIC DNA]</scope>
    <source>
        <strain evidence="1 2">FVG2-MFV017-A9</strain>
    </source>
</reference>
<sequence>MKDKSLPDFWTDDDGNMCRLIGVVEDEGRRLVVYKFINKKHLWDYVVKPESHVVFKLID</sequence>
<keyword evidence="2" id="KW-1185">Reference proteome</keyword>
<organism evidence="1 2">
    <name type="scientific">Dickeya solani</name>
    <dbReference type="NCBI Taxonomy" id="1089444"/>
    <lineage>
        <taxon>Bacteria</taxon>
        <taxon>Pseudomonadati</taxon>
        <taxon>Pseudomonadota</taxon>
        <taxon>Gammaproteobacteria</taxon>
        <taxon>Enterobacterales</taxon>
        <taxon>Pectobacteriaceae</taxon>
        <taxon>Dickeya</taxon>
    </lineage>
</organism>
<accession>A0ABU4EL67</accession>
<evidence type="ECO:0000313" key="1">
    <source>
        <dbReference type="EMBL" id="MDV7044819.1"/>
    </source>
</evidence>
<dbReference type="Proteomes" id="UP001187868">
    <property type="component" value="Unassembled WGS sequence"/>
</dbReference>
<evidence type="ECO:0000313" key="2">
    <source>
        <dbReference type="Proteomes" id="UP001187868"/>
    </source>
</evidence>